<dbReference type="EMBL" id="MK087050">
    <property type="protein sequence ID" value="AZA06378.1"/>
    <property type="molecule type" value="Genomic_DNA"/>
</dbReference>
<reference evidence="1" key="1">
    <citation type="submission" date="2018-10" db="EMBL/GenBank/DDBJ databases">
        <title>Myxobolus squamalis genome and transcriptome.</title>
        <authorList>
            <person name="Yahalomi D."/>
            <person name="Atkinson S.D."/>
            <person name="Neuhof M."/>
            <person name="Chang E.S."/>
            <person name="Philippe H."/>
            <person name="Cartwright P."/>
            <person name="Bartholomew J.L."/>
            <person name="Huchon D."/>
        </authorList>
    </citation>
    <scope>NUCLEOTIDE SEQUENCE</scope>
</reference>
<proteinExistence type="predicted"/>
<keyword evidence="1" id="KW-0496">Mitochondrion</keyword>
<name>A0A678XD83_MYXSQ</name>
<dbReference type="Proteomes" id="UP001296480">
    <property type="component" value="Mitochondrion MT"/>
</dbReference>
<evidence type="ECO:0000313" key="1">
    <source>
        <dbReference type="EMBL" id="AZA06378.1"/>
    </source>
</evidence>
<geneLocation type="mitochondrion" evidence="1"/>
<organism evidence="1">
    <name type="scientific">Myxobolus squamalis</name>
    <name type="common">Myxosporean</name>
    <dbReference type="NCBI Taxonomy" id="59785"/>
    <lineage>
        <taxon>Eukaryota</taxon>
        <taxon>Metazoa</taxon>
        <taxon>Cnidaria</taxon>
        <taxon>Myxozoa</taxon>
        <taxon>Myxosporea</taxon>
        <taxon>Bivalvulida</taxon>
        <taxon>Platysporina</taxon>
        <taxon>Myxobolidae</taxon>
        <taxon>Myxobolus</taxon>
    </lineage>
</organism>
<protein>
    <submittedName>
        <fullName evidence="1">Uncharacterized protein</fullName>
    </submittedName>
</protein>
<dbReference type="AlphaFoldDB" id="A0A678XD83"/>
<accession>A0A678XD83</accession>
<sequence length="334" mass="39172">MKYKTEFIYFTFPVILKSSRLYEERGVGVSYETHSQTIIGRDICFDLGIKESEICTINSSSFLLLKERILESKLIKQLLTKITILGLPLLYTSLIEVQRVSMINEGKRWDYFSLNLIKDYNVILNHMKNKDEFTNNIIFKIINPIDIIPTELFNYSIKLLEIEEEILSKDLYIIQLCKSNTEYNLVLDENITFYLGSSIREGLDLFISGESDEDMNIDYSLIYIFSCKFNSDLLSIFRLKLIFTFIENKTLQVYSNIKNKYLEVENNISLQGVFEIISEGLHDINEVPHFFYVFDDQLSKDNLKIGEEDSVWNEPTLDSLEDWEGTSEYYIEEN</sequence>